<name>A0ABV2NI05_9HYPH</name>
<keyword evidence="1" id="KW-1133">Transmembrane helix</keyword>
<dbReference type="RefSeq" id="WP_043074443.1">
    <property type="nucleotide sequence ID" value="NZ_JAZBNP010000001.1"/>
</dbReference>
<keyword evidence="1" id="KW-0472">Membrane</keyword>
<evidence type="ECO:0000313" key="2">
    <source>
        <dbReference type="EMBL" id="MET3866112.1"/>
    </source>
</evidence>
<sequence length="78" mass="8134">MIPDLRSALREGIAAAAGEPIDRLLTAGTLTPAGVALFGTDSPQLMAVVWVGTWGWAYVALGALAWLAGVRTGIRWGE</sequence>
<organism evidence="2 3">
    <name type="scientific">Methylobacterium radiotolerans</name>
    <dbReference type="NCBI Taxonomy" id="31998"/>
    <lineage>
        <taxon>Bacteria</taxon>
        <taxon>Pseudomonadati</taxon>
        <taxon>Pseudomonadota</taxon>
        <taxon>Alphaproteobacteria</taxon>
        <taxon>Hyphomicrobiales</taxon>
        <taxon>Methylobacteriaceae</taxon>
        <taxon>Methylobacterium</taxon>
    </lineage>
</organism>
<reference evidence="2 3" key="1">
    <citation type="submission" date="2024-06" db="EMBL/GenBank/DDBJ databases">
        <title>Genomics of switchgrass bacterial isolates.</title>
        <authorList>
            <person name="Shade A."/>
        </authorList>
    </citation>
    <scope>NUCLEOTIDE SEQUENCE [LARGE SCALE GENOMIC DNA]</scope>
    <source>
        <strain evidence="2 3">PvP084</strain>
    </source>
</reference>
<dbReference type="EMBL" id="JBEPNW010000002">
    <property type="protein sequence ID" value="MET3866112.1"/>
    <property type="molecule type" value="Genomic_DNA"/>
</dbReference>
<comment type="caution">
    <text evidence="2">The sequence shown here is derived from an EMBL/GenBank/DDBJ whole genome shotgun (WGS) entry which is preliminary data.</text>
</comment>
<keyword evidence="1" id="KW-0812">Transmembrane</keyword>
<evidence type="ECO:0000313" key="3">
    <source>
        <dbReference type="Proteomes" id="UP001549119"/>
    </source>
</evidence>
<proteinExistence type="predicted"/>
<evidence type="ECO:0000256" key="1">
    <source>
        <dbReference type="SAM" id="Phobius"/>
    </source>
</evidence>
<feature type="transmembrane region" description="Helical" evidence="1">
    <location>
        <begin position="47"/>
        <end position="68"/>
    </location>
</feature>
<keyword evidence="3" id="KW-1185">Reference proteome</keyword>
<accession>A0ABV2NI05</accession>
<dbReference type="Proteomes" id="UP001549119">
    <property type="component" value="Unassembled WGS sequence"/>
</dbReference>
<gene>
    <name evidence="2" type="ORF">ABIC20_003421</name>
</gene>
<protein>
    <submittedName>
        <fullName evidence="2">Uncharacterized protein</fullName>
    </submittedName>
</protein>